<keyword evidence="3" id="KW-1185">Reference proteome</keyword>
<reference evidence="2 3" key="1">
    <citation type="submission" date="2015-04" db="EMBL/GenBank/DDBJ databases">
        <title>Complete genome sequence of Schizopora paradoxa KUC8140, a cosmopolitan wood degrader in East Asia.</title>
        <authorList>
            <consortium name="DOE Joint Genome Institute"/>
            <person name="Min B."/>
            <person name="Park H."/>
            <person name="Jang Y."/>
            <person name="Kim J.-J."/>
            <person name="Kim K.H."/>
            <person name="Pangilinan J."/>
            <person name="Lipzen A."/>
            <person name="Riley R."/>
            <person name="Grigoriev I.V."/>
            <person name="Spatafora J.W."/>
            <person name="Choi I.-G."/>
        </authorList>
    </citation>
    <scope>NUCLEOTIDE SEQUENCE [LARGE SCALE GENOMIC DNA]</scope>
    <source>
        <strain evidence="2 3">KUC8140</strain>
    </source>
</reference>
<dbReference type="STRING" id="27342.A0A0H2RSN7"/>
<dbReference type="PANTHER" id="PTHR38248:SF2">
    <property type="entry name" value="FUNK1 11"/>
    <property type="match status" value="1"/>
</dbReference>
<dbReference type="AlphaFoldDB" id="A0A0H2RSN7"/>
<feature type="domain" description="Fungal-type protein kinase" evidence="1">
    <location>
        <begin position="2"/>
        <end position="210"/>
    </location>
</feature>
<dbReference type="InParanoid" id="A0A0H2RSN7"/>
<accession>A0A0H2RSN7</accession>
<dbReference type="OrthoDB" id="5584477at2759"/>
<name>A0A0H2RSN7_9AGAM</name>
<dbReference type="InterPro" id="IPR040976">
    <property type="entry name" value="Pkinase_fungal"/>
</dbReference>
<dbReference type="Proteomes" id="UP000053477">
    <property type="component" value="Unassembled WGS sequence"/>
</dbReference>
<sequence>MYRSQVNRRHVVNFALTGNDLTVLMFDRSGLVASNPVDIHEKASVFLHAAIGSLYAEPTVIGLDPTINTDESKGPKSILVGENWYEILDVIYVEGALRGRGTVVYQVQKDGQLYVVKDSWVDTSREDREPQILKSLEGLDHIPEVVEDYAVLYNGVPDTTRLFRESEAGKGFKSEIREHRRLLLKPCARKLSDFRDLVELLTAIRDVVDGEFADFFVRMFN</sequence>
<dbReference type="EMBL" id="KQ085936">
    <property type="protein sequence ID" value="KLO14985.1"/>
    <property type="molecule type" value="Genomic_DNA"/>
</dbReference>
<dbReference type="Pfam" id="PF17667">
    <property type="entry name" value="Pkinase_fungal"/>
    <property type="match status" value="1"/>
</dbReference>
<gene>
    <name evidence="2" type="ORF">SCHPADRAFT_825534</name>
</gene>
<evidence type="ECO:0000313" key="3">
    <source>
        <dbReference type="Proteomes" id="UP000053477"/>
    </source>
</evidence>
<dbReference type="PANTHER" id="PTHR38248">
    <property type="entry name" value="FUNK1 6"/>
    <property type="match status" value="1"/>
</dbReference>
<protein>
    <recommendedName>
        <fullName evidence="1">Fungal-type protein kinase domain-containing protein</fullName>
    </recommendedName>
</protein>
<organism evidence="2 3">
    <name type="scientific">Schizopora paradoxa</name>
    <dbReference type="NCBI Taxonomy" id="27342"/>
    <lineage>
        <taxon>Eukaryota</taxon>
        <taxon>Fungi</taxon>
        <taxon>Dikarya</taxon>
        <taxon>Basidiomycota</taxon>
        <taxon>Agaricomycotina</taxon>
        <taxon>Agaricomycetes</taxon>
        <taxon>Hymenochaetales</taxon>
        <taxon>Schizoporaceae</taxon>
        <taxon>Schizopora</taxon>
    </lineage>
</organism>
<proteinExistence type="predicted"/>
<evidence type="ECO:0000313" key="2">
    <source>
        <dbReference type="EMBL" id="KLO14985.1"/>
    </source>
</evidence>
<evidence type="ECO:0000259" key="1">
    <source>
        <dbReference type="Pfam" id="PF17667"/>
    </source>
</evidence>